<dbReference type="EMBL" id="JAAOZC010000009">
    <property type="protein sequence ID" value="NIJ09241.1"/>
    <property type="molecule type" value="Genomic_DNA"/>
</dbReference>
<dbReference type="PROSITE" id="PS00197">
    <property type="entry name" value="2FE2S_FER_1"/>
    <property type="match status" value="1"/>
</dbReference>
<name>A0ABX0TUN2_9SPHN</name>
<feature type="domain" description="2Fe-2S ferredoxin-type" evidence="7">
    <location>
        <begin position="226"/>
        <end position="309"/>
    </location>
</feature>
<proteinExistence type="predicted"/>
<dbReference type="Pfam" id="PF00111">
    <property type="entry name" value="Fer2"/>
    <property type="match status" value="1"/>
</dbReference>
<gene>
    <name evidence="9" type="ORF">FHS31_002873</name>
</gene>
<dbReference type="InterPro" id="IPR012675">
    <property type="entry name" value="Beta-grasp_dom_sf"/>
</dbReference>
<keyword evidence="3" id="KW-0479">Metal-binding</keyword>
<dbReference type="RefSeq" id="WP_208408737.1">
    <property type="nucleotide sequence ID" value="NZ_JAAOZC010000009.1"/>
</dbReference>
<dbReference type="CDD" id="cd06185">
    <property type="entry name" value="PDR_like"/>
    <property type="match status" value="1"/>
</dbReference>
<dbReference type="InterPro" id="IPR050415">
    <property type="entry name" value="MRET"/>
</dbReference>
<dbReference type="InterPro" id="IPR006058">
    <property type="entry name" value="2Fe2S_fd_BS"/>
</dbReference>
<keyword evidence="1" id="KW-0285">Flavoprotein</keyword>
<dbReference type="Gene3D" id="3.40.50.80">
    <property type="entry name" value="Nucleotide-binding domain of ferredoxin-NADP reductase (FNR) module"/>
    <property type="match status" value="1"/>
</dbReference>
<dbReference type="Proteomes" id="UP000727456">
    <property type="component" value="Unassembled WGS sequence"/>
</dbReference>
<reference evidence="9 10" key="1">
    <citation type="submission" date="2020-03" db="EMBL/GenBank/DDBJ databases">
        <title>Genomic Encyclopedia of Type Strains, Phase III (KMG-III): the genomes of soil and plant-associated and newly described type strains.</title>
        <authorList>
            <person name="Whitman W."/>
        </authorList>
    </citation>
    <scope>NUCLEOTIDE SEQUENCE [LARGE SCALE GENOMIC DNA]</scope>
    <source>
        <strain evidence="9 10">CECT 8804</strain>
    </source>
</reference>
<dbReference type="Pfam" id="PF00175">
    <property type="entry name" value="NAD_binding_1"/>
    <property type="match status" value="1"/>
</dbReference>
<feature type="domain" description="FAD-binding FR-type" evidence="8">
    <location>
        <begin position="1"/>
        <end position="97"/>
    </location>
</feature>
<evidence type="ECO:0000259" key="7">
    <source>
        <dbReference type="PROSITE" id="PS51085"/>
    </source>
</evidence>
<dbReference type="CDD" id="cd00207">
    <property type="entry name" value="fer2"/>
    <property type="match status" value="1"/>
</dbReference>
<accession>A0ABX0TUN2</accession>
<keyword evidence="2" id="KW-0001">2Fe-2S</keyword>
<dbReference type="Gene3D" id="2.40.30.10">
    <property type="entry name" value="Translation factors"/>
    <property type="match status" value="1"/>
</dbReference>
<protein>
    <submittedName>
        <fullName evidence="9">Phthalate 4,5-dioxygenase reductase subunit</fullName>
        <ecNumber evidence="9">1.18.1.-</ecNumber>
    </submittedName>
</protein>
<evidence type="ECO:0000256" key="6">
    <source>
        <dbReference type="ARBA" id="ARBA00023014"/>
    </source>
</evidence>
<keyword evidence="6" id="KW-0411">Iron-sulfur</keyword>
<sequence>MVDTKREIADDIWLFDLVSIDDDELPPFEPGAHIIVRTPAGVPRQYSLCSSSAELHRYQIGVKCERSGRGGSASMAEDLNIGDVVSASLPLNHFPLEPADGETLLIAGGIGVTPILAMARHLQQHGRSFRVIYCARSPETAAFIDVLAAPQFSDHTMIHYDGGDPEKALDIAAALRDCPPETHLYCCGPRGLMGAVREATRHWAPGHVHFEDFGGSVEPNAEDFAFRVHLARSGGVLDVGSQETILEAMRRHGLGVPSSCEAGACGACRTGLLAGKADHRDYVLTDSEHDSAIMVCVSRAASAELTIDA</sequence>
<evidence type="ECO:0000256" key="5">
    <source>
        <dbReference type="ARBA" id="ARBA00023004"/>
    </source>
</evidence>
<dbReference type="PANTHER" id="PTHR47354:SF1">
    <property type="entry name" value="CARNITINE MONOOXYGENASE REDUCTASE SUBUNIT"/>
    <property type="match status" value="1"/>
</dbReference>
<evidence type="ECO:0000256" key="4">
    <source>
        <dbReference type="ARBA" id="ARBA00023002"/>
    </source>
</evidence>
<dbReference type="PROSITE" id="PS51085">
    <property type="entry name" value="2FE2S_FER_2"/>
    <property type="match status" value="1"/>
</dbReference>
<dbReference type="GO" id="GO:0016491">
    <property type="term" value="F:oxidoreductase activity"/>
    <property type="evidence" value="ECO:0007669"/>
    <property type="project" value="UniProtKB-KW"/>
</dbReference>
<dbReference type="SUPFAM" id="SSF52343">
    <property type="entry name" value="Ferredoxin reductase-like, C-terminal NADP-linked domain"/>
    <property type="match status" value="1"/>
</dbReference>
<dbReference type="SUPFAM" id="SSF63380">
    <property type="entry name" value="Riboflavin synthase domain-like"/>
    <property type="match status" value="1"/>
</dbReference>
<evidence type="ECO:0000313" key="9">
    <source>
        <dbReference type="EMBL" id="NIJ09241.1"/>
    </source>
</evidence>
<dbReference type="EC" id="1.18.1.-" evidence="9"/>
<dbReference type="Gene3D" id="3.10.20.30">
    <property type="match status" value="1"/>
</dbReference>
<evidence type="ECO:0000259" key="8">
    <source>
        <dbReference type="PROSITE" id="PS51384"/>
    </source>
</evidence>
<evidence type="ECO:0000256" key="2">
    <source>
        <dbReference type="ARBA" id="ARBA00022714"/>
    </source>
</evidence>
<keyword evidence="4 9" id="KW-0560">Oxidoreductase</keyword>
<dbReference type="PROSITE" id="PS51384">
    <property type="entry name" value="FAD_FR"/>
    <property type="match status" value="1"/>
</dbReference>
<evidence type="ECO:0000256" key="3">
    <source>
        <dbReference type="ARBA" id="ARBA00022723"/>
    </source>
</evidence>
<dbReference type="InterPro" id="IPR017927">
    <property type="entry name" value="FAD-bd_FR_type"/>
</dbReference>
<dbReference type="InterPro" id="IPR039261">
    <property type="entry name" value="FNR_nucleotide-bd"/>
</dbReference>
<dbReference type="InterPro" id="IPR017938">
    <property type="entry name" value="Riboflavin_synthase-like_b-brl"/>
</dbReference>
<dbReference type="SUPFAM" id="SSF54292">
    <property type="entry name" value="2Fe-2S ferredoxin-like"/>
    <property type="match status" value="1"/>
</dbReference>
<comment type="caution">
    <text evidence="9">The sequence shown here is derived from an EMBL/GenBank/DDBJ whole genome shotgun (WGS) entry which is preliminary data.</text>
</comment>
<evidence type="ECO:0000313" key="10">
    <source>
        <dbReference type="Proteomes" id="UP000727456"/>
    </source>
</evidence>
<evidence type="ECO:0000256" key="1">
    <source>
        <dbReference type="ARBA" id="ARBA00022630"/>
    </source>
</evidence>
<dbReference type="InterPro" id="IPR001433">
    <property type="entry name" value="OxRdtase_FAD/NAD-bd"/>
</dbReference>
<dbReference type="PANTHER" id="PTHR47354">
    <property type="entry name" value="NADH OXIDOREDUCTASE HCR"/>
    <property type="match status" value="1"/>
</dbReference>
<dbReference type="InterPro" id="IPR001041">
    <property type="entry name" value="2Fe-2S_ferredoxin-type"/>
</dbReference>
<keyword evidence="5" id="KW-0408">Iron</keyword>
<dbReference type="InterPro" id="IPR036010">
    <property type="entry name" value="2Fe-2S_ferredoxin-like_sf"/>
</dbReference>
<organism evidence="9 10">
    <name type="scientific">Sphingomonas vulcanisoli</name>
    <dbReference type="NCBI Taxonomy" id="1658060"/>
    <lineage>
        <taxon>Bacteria</taxon>
        <taxon>Pseudomonadati</taxon>
        <taxon>Pseudomonadota</taxon>
        <taxon>Alphaproteobacteria</taxon>
        <taxon>Sphingomonadales</taxon>
        <taxon>Sphingomonadaceae</taxon>
        <taxon>Sphingomonas</taxon>
    </lineage>
</organism>
<keyword evidence="10" id="KW-1185">Reference proteome</keyword>
<dbReference type="PRINTS" id="PR00409">
    <property type="entry name" value="PHDIOXRDTASE"/>
</dbReference>